<feature type="signal peptide" evidence="9">
    <location>
        <begin position="1"/>
        <end position="18"/>
    </location>
</feature>
<proteinExistence type="inferred from homology"/>
<feature type="domain" description="Methionyl-tRNA synthetase anticodon-binding" evidence="11">
    <location>
        <begin position="684"/>
        <end position="788"/>
    </location>
</feature>
<dbReference type="InterPro" id="IPR015413">
    <property type="entry name" value="Methionyl/Leucyl_tRNA_Synth"/>
</dbReference>
<feature type="domain" description="Methionyl/Leucyl tRNA synthetase" evidence="10">
    <location>
        <begin position="289"/>
        <end position="421"/>
    </location>
</feature>
<evidence type="ECO:0000256" key="5">
    <source>
        <dbReference type="ARBA" id="ARBA00022917"/>
    </source>
</evidence>
<feature type="chain" id="PRO_5042043081" description="methionine--tRNA ligase" evidence="9">
    <location>
        <begin position="19"/>
        <end position="793"/>
    </location>
</feature>
<dbReference type="GO" id="GO:0004825">
    <property type="term" value="F:methionine-tRNA ligase activity"/>
    <property type="evidence" value="ECO:0007669"/>
    <property type="project" value="UniProtKB-EC"/>
</dbReference>
<evidence type="ECO:0000256" key="8">
    <source>
        <dbReference type="RuleBase" id="RU363039"/>
    </source>
</evidence>
<feature type="domain" description="Methionyl/Leucyl tRNA synthetase" evidence="10">
    <location>
        <begin position="431"/>
        <end position="645"/>
    </location>
</feature>
<dbReference type="EC" id="6.1.1.10" evidence="1"/>
<dbReference type="SUPFAM" id="SSF52374">
    <property type="entry name" value="Nucleotidylyl transferase"/>
    <property type="match status" value="1"/>
</dbReference>
<evidence type="ECO:0000259" key="10">
    <source>
        <dbReference type="Pfam" id="PF09334"/>
    </source>
</evidence>
<comment type="similarity">
    <text evidence="8">Belongs to the class-I aminoacyl-tRNA synthetase family.</text>
</comment>
<comment type="caution">
    <text evidence="12">The sequence shown here is derived from an EMBL/GenBank/DDBJ whole genome shotgun (WGS) entry which is preliminary data.</text>
</comment>
<evidence type="ECO:0000256" key="3">
    <source>
        <dbReference type="ARBA" id="ARBA00022741"/>
    </source>
</evidence>
<evidence type="ECO:0000256" key="6">
    <source>
        <dbReference type="ARBA" id="ARBA00023146"/>
    </source>
</evidence>
<keyword evidence="4 8" id="KW-0067">ATP-binding</keyword>
<evidence type="ECO:0000256" key="2">
    <source>
        <dbReference type="ARBA" id="ARBA00022598"/>
    </source>
</evidence>
<dbReference type="InterPro" id="IPR041872">
    <property type="entry name" value="Anticodon_Met"/>
</dbReference>
<sequence>MKLLVLDASLESLIAVSAAELYSQDVFALLVSSENRNIEWSSKVEPEEAAANQHIKQTKITVELLEARDAPTVNLFREQLEANGKKLSDSQLEGAISSVLCAASNTTVRPLLLDLDSPECYDFPIFGCNALLKHYVDKLTIYGLNTVVPEKCRTGGCKFDWLSWSSRFRTCCKRFDADAVKSLLDVLEDYLTFYVKISDLPISIGSVVMAMSVTWYTRRIAFMQLNMDALASLKVHMSHVFSAAETNNNLAGLVKYRKLLDKEIDGREPHEQKTKLGQVLKELVGQKFYSTTALAYTNGNPHIGHTYEMVATDVTTRFFGVLGMKTTLMAGTDEHGLKVATTAEKSGMLPIELADYYSSKFRENNKSLQVYPDVFVRTTEEWHKKSLQKLWMKMYEHGDIYLGEYSGWYNVREEAFLTETEAAATDYKDPLSGKPYTLMKEPSYFFRMSRYHKAITDRIANDPDFVQPESARRELLSRLKQPLEDLSVSRCGFSWGIPVPHDPAHVMYVWCDAMTGYLTGAGFGYYEKQEDMKIWPPNMMVVGKDIAWFHAVVFATMLLSARVELPKVIYAHGFITASDGRKMSKSLGNVVHTKPLLDTFGADSLRYYMTRDSVFGADVRFDVEAMADMHNADLTDTIGNLVHRITTLCVKFCDGCIPAVADKAAPRPFDMVEVTTKTMNYLKKFALQDAIVTVMEAYRDTNKYLTDREPWAANAVETRKDTIRNVLEAVYFLTHLMQAVTPAATAMVFKKLGTPPRHHIGLLSEEYDNLTEGTAVSVGAVLFHKVGNPKKLL</sequence>
<dbReference type="Pfam" id="PF09334">
    <property type="entry name" value="tRNA-synt_1g"/>
    <property type="match status" value="2"/>
</dbReference>
<dbReference type="InterPro" id="IPR014758">
    <property type="entry name" value="Met-tRNA_synth"/>
</dbReference>
<keyword evidence="5 8" id="KW-0648">Protein biosynthesis</keyword>
<dbReference type="SUPFAM" id="SSF47323">
    <property type="entry name" value="Anticodon-binding domain of a subclass of class I aminoacyl-tRNA synthetases"/>
    <property type="match status" value="1"/>
</dbReference>
<dbReference type="Proteomes" id="UP001230268">
    <property type="component" value="Unassembled WGS sequence"/>
</dbReference>
<keyword evidence="6 8" id="KW-0030">Aminoacyl-tRNA synthetase</keyword>
<dbReference type="Gene3D" id="1.10.730.10">
    <property type="entry name" value="Isoleucyl-tRNA Synthetase, Domain 1"/>
    <property type="match status" value="1"/>
</dbReference>
<dbReference type="InterPro" id="IPR009080">
    <property type="entry name" value="tRNAsynth_Ia_anticodon-bd"/>
</dbReference>
<dbReference type="FunFam" id="2.170.220.10:FF:000002">
    <property type="entry name" value="Methionine--tRNA ligase"/>
    <property type="match status" value="1"/>
</dbReference>
<protein>
    <recommendedName>
        <fullName evidence="1">methionine--tRNA ligase</fullName>
        <ecNumber evidence="1">6.1.1.10</ecNumber>
    </recommendedName>
    <alternativeName>
        <fullName evidence="7">Methionyl-tRNA synthetase</fullName>
    </alternativeName>
</protein>
<evidence type="ECO:0000313" key="13">
    <source>
        <dbReference type="Proteomes" id="UP001230268"/>
    </source>
</evidence>
<accession>A0AAD8PE19</accession>
<gene>
    <name evidence="12" type="ORF">BgAZ_305590</name>
</gene>
<evidence type="ECO:0000259" key="11">
    <source>
        <dbReference type="Pfam" id="PF19303"/>
    </source>
</evidence>
<evidence type="ECO:0000256" key="1">
    <source>
        <dbReference type="ARBA" id="ARBA00012838"/>
    </source>
</evidence>
<dbReference type="PANTHER" id="PTHR43326">
    <property type="entry name" value="METHIONYL-TRNA SYNTHETASE"/>
    <property type="match status" value="1"/>
</dbReference>
<dbReference type="Pfam" id="PF19303">
    <property type="entry name" value="Anticodon_3"/>
    <property type="match status" value="1"/>
</dbReference>
<dbReference type="NCBIfam" id="TIGR00398">
    <property type="entry name" value="metG"/>
    <property type="match status" value="1"/>
</dbReference>
<keyword evidence="2 8" id="KW-0436">Ligase</keyword>
<evidence type="ECO:0000256" key="7">
    <source>
        <dbReference type="ARBA" id="ARBA00030904"/>
    </source>
</evidence>
<dbReference type="CDD" id="cd00814">
    <property type="entry name" value="MetRS_core"/>
    <property type="match status" value="1"/>
</dbReference>
<keyword evidence="13" id="KW-1185">Reference proteome</keyword>
<evidence type="ECO:0000313" key="12">
    <source>
        <dbReference type="EMBL" id="KAK1443041.1"/>
    </source>
</evidence>
<keyword evidence="3 8" id="KW-0547">Nucleotide-binding</keyword>
<organism evidence="12 13">
    <name type="scientific">Babesia gibsoni</name>
    <dbReference type="NCBI Taxonomy" id="33632"/>
    <lineage>
        <taxon>Eukaryota</taxon>
        <taxon>Sar</taxon>
        <taxon>Alveolata</taxon>
        <taxon>Apicomplexa</taxon>
        <taxon>Aconoidasida</taxon>
        <taxon>Piroplasmida</taxon>
        <taxon>Babesiidae</taxon>
        <taxon>Babesia</taxon>
    </lineage>
</organism>
<keyword evidence="9" id="KW-0732">Signal</keyword>
<dbReference type="PANTHER" id="PTHR43326:SF2">
    <property type="entry name" value="METHIONINE--TRNA LIGASE"/>
    <property type="match status" value="1"/>
</dbReference>
<reference evidence="12" key="1">
    <citation type="submission" date="2023-08" db="EMBL/GenBank/DDBJ databases">
        <title>Draft sequence of the Babesia gibsoni genome.</title>
        <authorList>
            <person name="Yamagishi J.Y."/>
            <person name="Xuan X.X."/>
        </authorList>
    </citation>
    <scope>NUCLEOTIDE SEQUENCE</scope>
    <source>
        <strain evidence="12">Azabu</strain>
    </source>
</reference>
<dbReference type="InterPro" id="IPR014729">
    <property type="entry name" value="Rossmann-like_a/b/a_fold"/>
</dbReference>
<dbReference type="Gene3D" id="2.170.220.10">
    <property type="match status" value="1"/>
</dbReference>
<dbReference type="PRINTS" id="PR01041">
    <property type="entry name" value="TRNASYNTHMET"/>
</dbReference>
<dbReference type="AlphaFoldDB" id="A0AAD8PE19"/>
<name>A0AAD8PE19_BABGI</name>
<evidence type="ECO:0000256" key="4">
    <source>
        <dbReference type="ARBA" id="ARBA00022840"/>
    </source>
</evidence>
<dbReference type="InterPro" id="IPR023457">
    <property type="entry name" value="Met-tRNA_synth_2"/>
</dbReference>
<dbReference type="GO" id="GO:0006431">
    <property type="term" value="P:methionyl-tRNA aminoacylation"/>
    <property type="evidence" value="ECO:0007669"/>
    <property type="project" value="InterPro"/>
</dbReference>
<dbReference type="Gene3D" id="3.40.50.620">
    <property type="entry name" value="HUPs"/>
    <property type="match status" value="1"/>
</dbReference>
<dbReference type="EMBL" id="JAVEPI010000003">
    <property type="protein sequence ID" value="KAK1443041.1"/>
    <property type="molecule type" value="Genomic_DNA"/>
</dbReference>
<dbReference type="InterPro" id="IPR033911">
    <property type="entry name" value="MetRS_core"/>
</dbReference>
<evidence type="ECO:0000256" key="9">
    <source>
        <dbReference type="SAM" id="SignalP"/>
    </source>
</evidence>
<dbReference type="GO" id="GO:0005524">
    <property type="term" value="F:ATP binding"/>
    <property type="evidence" value="ECO:0007669"/>
    <property type="project" value="UniProtKB-KW"/>
</dbReference>